<dbReference type="PANTHER" id="PTHR35330">
    <property type="entry name" value="SIROHEME BIOSYNTHESIS PROTEIN MET8"/>
    <property type="match status" value="1"/>
</dbReference>
<evidence type="ECO:0000259" key="7">
    <source>
        <dbReference type="Pfam" id="PF14824"/>
    </source>
</evidence>
<dbReference type="Pfam" id="PF13241">
    <property type="entry name" value="NAD_binding_7"/>
    <property type="match status" value="1"/>
</dbReference>
<dbReference type="InterPro" id="IPR036291">
    <property type="entry name" value="NAD(P)-bd_dom_sf"/>
</dbReference>
<protein>
    <recommendedName>
        <fullName evidence="2">precorrin-2 dehydrogenase</fullName>
        <ecNumber evidence="2">1.3.1.76</ecNumber>
    </recommendedName>
</protein>
<reference evidence="9" key="1">
    <citation type="journal article" date="2019" name="Int. J. Syst. Evol. Microbiol.">
        <title>The Global Catalogue of Microorganisms (GCM) 10K type strain sequencing project: providing services to taxonomists for standard genome sequencing and annotation.</title>
        <authorList>
            <consortium name="The Broad Institute Genomics Platform"/>
            <consortium name="The Broad Institute Genome Sequencing Center for Infectious Disease"/>
            <person name="Wu L."/>
            <person name="Ma J."/>
        </authorList>
    </citation>
    <scope>NUCLEOTIDE SEQUENCE [LARGE SCALE GENOMIC DNA]</scope>
    <source>
        <strain evidence="9">CGMCC 1.16305</strain>
    </source>
</reference>
<evidence type="ECO:0000313" key="9">
    <source>
        <dbReference type="Proteomes" id="UP001596505"/>
    </source>
</evidence>
<evidence type="ECO:0000256" key="5">
    <source>
        <dbReference type="ARBA" id="ARBA00023244"/>
    </source>
</evidence>
<keyword evidence="3" id="KW-0560">Oxidoreductase</keyword>
<keyword evidence="4" id="KW-0520">NAD</keyword>
<dbReference type="EMBL" id="JBHTCO010000044">
    <property type="protein sequence ID" value="MFC7395298.1"/>
    <property type="molecule type" value="Genomic_DNA"/>
</dbReference>
<dbReference type="EC" id="1.3.1.76" evidence="2"/>
<keyword evidence="9" id="KW-1185">Reference proteome</keyword>
<evidence type="ECO:0000256" key="1">
    <source>
        <dbReference type="ARBA" id="ARBA00005010"/>
    </source>
</evidence>
<proteinExistence type="predicted"/>
<comment type="pathway">
    <text evidence="1">Porphyrin-containing compound metabolism; siroheme biosynthesis; sirohydrochlorin from precorrin-2: step 1/1.</text>
</comment>
<evidence type="ECO:0000313" key="8">
    <source>
        <dbReference type="EMBL" id="MFC7395298.1"/>
    </source>
</evidence>
<dbReference type="SUPFAM" id="SSF75615">
    <property type="entry name" value="Siroheme synthase middle domains-like"/>
    <property type="match status" value="1"/>
</dbReference>
<dbReference type="Gene3D" id="1.10.8.610">
    <property type="entry name" value="SirC, precorrin-2 dehydrogenase, C-terminal helical domain-like"/>
    <property type="match status" value="1"/>
</dbReference>
<accession>A0ABW2Q0X9</accession>
<evidence type="ECO:0000256" key="2">
    <source>
        <dbReference type="ARBA" id="ARBA00012400"/>
    </source>
</evidence>
<keyword evidence="5" id="KW-0627">Porphyrin biosynthesis</keyword>
<dbReference type="Gene3D" id="3.40.50.720">
    <property type="entry name" value="NAD(P)-binding Rossmann-like Domain"/>
    <property type="match status" value="1"/>
</dbReference>
<dbReference type="RefSeq" id="WP_380969703.1">
    <property type="nucleotide sequence ID" value="NZ_JBHTCO010000044.1"/>
</dbReference>
<dbReference type="PANTHER" id="PTHR35330:SF1">
    <property type="entry name" value="SIROHEME BIOSYNTHESIS PROTEIN MET8"/>
    <property type="match status" value="1"/>
</dbReference>
<dbReference type="InterPro" id="IPR006367">
    <property type="entry name" value="Sirohaem_synthase_N"/>
</dbReference>
<dbReference type="Proteomes" id="UP001596505">
    <property type="component" value="Unassembled WGS sequence"/>
</dbReference>
<comment type="caution">
    <text evidence="8">The sequence shown here is derived from an EMBL/GenBank/DDBJ whole genome shotgun (WGS) entry which is preliminary data.</text>
</comment>
<dbReference type="SUPFAM" id="SSF51735">
    <property type="entry name" value="NAD(P)-binding Rossmann-fold domains"/>
    <property type="match status" value="1"/>
</dbReference>
<dbReference type="InterPro" id="IPR028281">
    <property type="entry name" value="Sirohaem_synthase_central"/>
</dbReference>
<name>A0ABW2Q0X9_9BACL</name>
<feature type="domain" description="Siroheme synthase central" evidence="7">
    <location>
        <begin position="118"/>
        <end position="143"/>
    </location>
</feature>
<evidence type="ECO:0000256" key="3">
    <source>
        <dbReference type="ARBA" id="ARBA00023002"/>
    </source>
</evidence>
<evidence type="ECO:0000256" key="4">
    <source>
        <dbReference type="ARBA" id="ARBA00023027"/>
    </source>
</evidence>
<dbReference type="NCBIfam" id="TIGR01470">
    <property type="entry name" value="cysG_Nterm"/>
    <property type="match status" value="1"/>
</dbReference>
<dbReference type="InterPro" id="IPR042518">
    <property type="entry name" value="SirC_C"/>
</dbReference>
<dbReference type="Pfam" id="PF22440">
    <property type="entry name" value="SirC_C"/>
    <property type="match status" value="1"/>
</dbReference>
<dbReference type="Pfam" id="PF14824">
    <property type="entry name" value="Sirohm_synth_M"/>
    <property type="match status" value="1"/>
</dbReference>
<sequence>MTHYPINLDLTGKKAVVVGGGHVASRRIAFLLQSNACVSVVSPDVSNAINQFIENRQVTWYRKNFEPEDIIDAFIVIAATNDKDVNRQIADSAGSRQLVNVVSQPELGNFEVPAVLKRGKLTISVSTNGASPSLAKKIRDNLSDRFDESYDDYLEFLFTCRKKIQESSLPIEDKKTILNKLLDPVYQNPQIQDEILASFEAFIEDY</sequence>
<dbReference type="NCBIfam" id="NF005222">
    <property type="entry name" value="PRK06718.1"/>
    <property type="match status" value="1"/>
</dbReference>
<organism evidence="8 9">
    <name type="scientific">Scopulibacillus cellulosilyticus</name>
    <dbReference type="NCBI Taxonomy" id="2665665"/>
    <lineage>
        <taxon>Bacteria</taxon>
        <taxon>Bacillati</taxon>
        <taxon>Bacillota</taxon>
        <taxon>Bacilli</taxon>
        <taxon>Bacillales</taxon>
        <taxon>Sporolactobacillaceae</taxon>
        <taxon>Scopulibacillus</taxon>
    </lineage>
</organism>
<dbReference type="InterPro" id="IPR028161">
    <property type="entry name" value="Met8-like"/>
</dbReference>
<gene>
    <name evidence="8" type="ORF">ACFQRG_20525</name>
</gene>
<comment type="catalytic activity">
    <reaction evidence="6">
        <text>precorrin-2 + NAD(+) = sirohydrochlorin + NADH + 2 H(+)</text>
        <dbReference type="Rhea" id="RHEA:15613"/>
        <dbReference type="ChEBI" id="CHEBI:15378"/>
        <dbReference type="ChEBI" id="CHEBI:57540"/>
        <dbReference type="ChEBI" id="CHEBI:57945"/>
        <dbReference type="ChEBI" id="CHEBI:58351"/>
        <dbReference type="ChEBI" id="CHEBI:58827"/>
        <dbReference type="EC" id="1.3.1.76"/>
    </reaction>
</comment>
<evidence type="ECO:0000256" key="6">
    <source>
        <dbReference type="ARBA" id="ARBA00047561"/>
    </source>
</evidence>